<dbReference type="SMART" id="SM00612">
    <property type="entry name" value="Kelch"/>
    <property type="match status" value="2"/>
</dbReference>
<dbReference type="InterPro" id="IPR015915">
    <property type="entry name" value="Kelch-typ_b-propeller"/>
</dbReference>
<evidence type="ECO:0000313" key="1">
    <source>
        <dbReference type="Proteomes" id="UP000504607"/>
    </source>
</evidence>
<sequence>MLPFPARRNNPTGLLLDPILHSSRALESMASLSSSAAVANGDAGTLSPTAEAPTLIPGLPDDLAAVILASLPYSHQARLRATSRLWNAFLAPRSLLPLRRFLRLPPRHLLCLFPADPSLSPPCLFDPAASAWSPLPPLPCSPHLYGLSNFVPVALGPHLYVLGGSHFDARSYPIGHPTASAAAYRLDLAAPAPLLAWHRLPDMLSPRGSFACAPVPCGDGGIIVAGGGSRHSMFPSEGSRMSSVERFDVDSGEWRMREGLPRYRAGCVGFLVRRREVEEDEFWVMGGYGDYRTVSGVVPADVYYRDAVVLGLRSGKWREVGDMWEEGERRKLGSVVVMDVEDGQAPGIFMLDRNDIFRYDFALNRWLKESSLRKKVPADEPCGFVAMNGVLCVLTNSTQISSGSDPRRPPKKRLTLEIQVYDPAQRKWRFLTSNTPFHQPIDFKTAVACTIRL</sequence>
<dbReference type="InterPro" id="IPR036047">
    <property type="entry name" value="F-box-like_dom_sf"/>
</dbReference>
<dbReference type="FunCoup" id="A0A6I9RV77">
    <property type="interactions" value="1113"/>
</dbReference>
<reference evidence="2" key="1">
    <citation type="submission" date="2025-08" db="UniProtKB">
        <authorList>
            <consortium name="RefSeq"/>
        </authorList>
    </citation>
    <scope>IDENTIFICATION</scope>
</reference>
<dbReference type="RefSeq" id="XP_010932903.1">
    <property type="nucleotide sequence ID" value="XM_010934601.3"/>
</dbReference>
<dbReference type="InParanoid" id="A0A6I9RV77"/>
<protein>
    <submittedName>
        <fullName evidence="2">F-box/kelch-repeat protein OR23 isoform X1</fullName>
    </submittedName>
</protein>
<dbReference type="Gene3D" id="2.120.10.80">
    <property type="entry name" value="Kelch-type beta propeller"/>
    <property type="match status" value="1"/>
</dbReference>
<accession>A0A6I9RV77</accession>
<dbReference type="PANTHER" id="PTHR47850:SF1">
    <property type="entry name" value="F-BOX_KELCH-REPEAT PROTEIN OR23"/>
    <property type="match status" value="1"/>
</dbReference>
<keyword evidence="1" id="KW-1185">Reference proteome</keyword>
<dbReference type="GeneID" id="105053447"/>
<dbReference type="Pfam" id="PF01344">
    <property type="entry name" value="Kelch_1"/>
    <property type="match status" value="1"/>
</dbReference>
<name>A0A6I9RV77_ELAGV</name>
<dbReference type="SUPFAM" id="SSF81383">
    <property type="entry name" value="F-box domain"/>
    <property type="match status" value="1"/>
</dbReference>
<dbReference type="SUPFAM" id="SSF117281">
    <property type="entry name" value="Kelch motif"/>
    <property type="match status" value="1"/>
</dbReference>
<evidence type="ECO:0000313" key="2">
    <source>
        <dbReference type="RefSeq" id="XP_010932903.1"/>
    </source>
</evidence>
<dbReference type="KEGG" id="egu:105053447"/>
<organism evidence="1 2">
    <name type="scientific">Elaeis guineensis var. tenera</name>
    <name type="common">Oil palm</name>
    <dbReference type="NCBI Taxonomy" id="51953"/>
    <lineage>
        <taxon>Eukaryota</taxon>
        <taxon>Viridiplantae</taxon>
        <taxon>Streptophyta</taxon>
        <taxon>Embryophyta</taxon>
        <taxon>Tracheophyta</taxon>
        <taxon>Spermatophyta</taxon>
        <taxon>Magnoliopsida</taxon>
        <taxon>Liliopsida</taxon>
        <taxon>Arecaceae</taxon>
        <taxon>Arecoideae</taxon>
        <taxon>Cocoseae</taxon>
        <taxon>Elaeidinae</taxon>
        <taxon>Elaeis</taxon>
    </lineage>
</organism>
<dbReference type="AlphaFoldDB" id="A0A6I9RV77"/>
<dbReference type="OrthoDB" id="45365at2759"/>
<dbReference type="PANTHER" id="PTHR47850">
    <property type="entry name" value="F-BOX/KELCH-REPEAT PROTEIN OR23"/>
    <property type="match status" value="1"/>
</dbReference>
<gene>
    <name evidence="2" type="primary">LOC105053447</name>
</gene>
<dbReference type="InterPro" id="IPR006652">
    <property type="entry name" value="Kelch_1"/>
</dbReference>
<proteinExistence type="predicted"/>
<dbReference type="Proteomes" id="UP000504607">
    <property type="component" value="Chromosome 10"/>
</dbReference>